<dbReference type="InterPro" id="IPR011006">
    <property type="entry name" value="CheY-like_superfamily"/>
</dbReference>
<dbReference type="RefSeq" id="WP_062087184.1">
    <property type="nucleotide sequence ID" value="NZ_FCOK02000023.1"/>
</dbReference>
<name>A0A158H1K8_9BURK</name>
<dbReference type="InterPro" id="IPR050595">
    <property type="entry name" value="Bact_response_regulator"/>
</dbReference>
<dbReference type="SUPFAM" id="SSF52172">
    <property type="entry name" value="CheY-like"/>
    <property type="match status" value="1"/>
</dbReference>
<organism evidence="4 5">
    <name type="scientific">Caballeronia udeis</name>
    <dbReference type="NCBI Taxonomy" id="1232866"/>
    <lineage>
        <taxon>Bacteria</taxon>
        <taxon>Pseudomonadati</taxon>
        <taxon>Pseudomonadota</taxon>
        <taxon>Betaproteobacteria</taxon>
        <taxon>Burkholderiales</taxon>
        <taxon>Burkholderiaceae</taxon>
        <taxon>Caballeronia</taxon>
    </lineage>
</organism>
<dbReference type="InterPro" id="IPR001789">
    <property type="entry name" value="Sig_transdc_resp-reg_receiver"/>
</dbReference>
<dbReference type="SMART" id="SM00448">
    <property type="entry name" value="REC"/>
    <property type="match status" value="1"/>
</dbReference>
<dbReference type="OrthoDB" id="9131147at2"/>
<evidence type="ECO:0000256" key="2">
    <source>
        <dbReference type="PROSITE-ProRule" id="PRU00169"/>
    </source>
</evidence>
<keyword evidence="1 2" id="KW-0597">Phosphoprotein</keyword>
<protein>
    <submittedName>
        <fullName evidence="4">Response regulator receiver protein</fullName>
    </submittedName>
</protein>
<sequence>MGNEHRNARAAVWTSRRVTRGTSKIRVLVVDDNVSAAQALATYLSLEGMECEAAFGGHAAVSVATEFRPHVILMDISMPDCDGYQAALALRGDARTKEVAIVAFTAFDEAELRQHVVDHEFDAYCQKGQAPSRLATLVTLFAH</sequence>
<dbReference type="PROSITE" id="PS50110">
    <property type="entry name" value="RESPONSE_REGULATORY"/>
    <property type="match status" value="1"/>
</dbReference>
<dbReference type="PANTHER" id="PTHR44591">
    <property type="entry name" value="STRESS RESPONSE REGULATOR PROTEIN 1"/>
    <property type="match status" value="1"/>
</dbReference>
<evidence type="ECO:0000256" key="1">
    <source>
        <dbReference type="ARBA" id="ARBA00022553"/>
    </source>
</evidence>
<dbReference type="PANTHER" id="PTHR44591:SF3">
    <property type="entry name" value="RESPONSE REGULATORY DOMAIN-CONTAINING PROTEIN"/>
    <property type="match status" value="1"/>
</dbReference>
<evidence type="ECO:0000313" key="5">
    <source>
        <dbReference type="Proteomes" id="UP000054683"/>
    </source>
</evidence>
<gene>
    <name evidence="4" type="ORF">AWB69_03744</name>
</gene>
<evidence type="ECO:0000259" key="3">
    <source>
        <dbReference type="PROSITE" id="PS50110"/>
    </source>
</evidence>
<feature type="modified residue" description="4-aspartylphosphate" evidence="2">
    <location>
        <position position="75"/>
    </location>
</feature>
<dbReference type="Gene3D" id="3.40.50.2300">
    <property type="match status" value="1"/>
</dbReference>
<dbReference type="EMBL" id="FCOK02000023">
    <property type="protein sequence ID" value="SAL38252.1"/>
    <property type="molecule type" value="Genomic_DNA"/>
</dbReference>
<dbReference type="AlphaFoldDB" id="A0A158H1K8"/>
<dbReference type="GO" id="GO:0000160">
    <property type="term" value="P:phosphorelay signal transduction system"/>
    <property type="evidence" value="ECO:0007669"/>
    <property type="project" value="InterPro"/>
</dbReference>
<feature type="domain" description="Response regulatory" evidence="3">
    <location>
        <begin position="26"/>
        <end position="142"/>
    </location>
</feature>
<evidence type="ECO:0000313" key="4">
    <source>
        <dbReference type="EMBL" id="SAL38252.1"/>
    </source>
</evidence>
<dbReference type="Pfam" id="PF00072">
    <property type="entry name" value="Response_reg"/>
    <property type="match status" value="1"/>
</dbReference>
<dbReference type="Proteomes" id="UP000054683">
    <property type="component" value="Unassembled WGS sequence"/>
</dbReference>
<accession>A0A158H1K8</accession>
<proteinExistence type="predicted"/>
<reference evidence="4 5" key="1">
    <citation type="submission" date="2016-01" db="EMBL/GenBank/DDBJ databases">
        <authorList>
            <person name="Oliw E.H."/>
        </authorList>
    </citation>
    <scope>NUCLEOTIDE SEQUENCE [LARGE SCALE GENOMIC DNA]</scope>
    <source>
        <strain evidence="4">LMG 27134</strain>
    </source>
</reference>